<name>Q98DT1_RHILO</name>
<dbReference type="EMBL" id="BA000012">
    <property type="protein sequence ID" value="BAB51189.1"/>
    <property type="molecule type" value="Genomic_DNA"/>
</dbReference>
<dbReference type="KEGG" id="mlo:msr8655"/>
<evidence type="ECO:0000313" key="2">
    <source>
        <dbReference type="Proteomes" id="UP000000552"/>
    </source>
</evidence>
<reference evidence="1 2" key="1">
    <citation type="journal article" date="2000" name="DNA Res.">
        <title>Complete genome structure of the nitrogen-fixing symbiotic bacterium Mesorhizobium loti.</title>
        <authorList>
            <person name="Kaneko T."/>
            <person name="Nakamura Y."/>
            <person name="Sato S."/>
            <person name="Asamizu E."/>
            <person name="Kato T."/>
            <person name="Sasamoto S."/>
            <person name="Watanabe A."/>
            <person name="Idesawa K."/>
            <person name="Ishikawa A."/>
            <person name="Kawashima K."/>
            <person name="Kimura T."/>
            <person name="Kishida Y."/>
            <person name="Kiyokawa C."/>
            <person name="Kohara M."/>
            <person name="Matsumoto M."/>
            <person name="Matsuno A."/>
            <person name="Mochizuki Y."/>
            <person name="Nakayama S."/>
            <person name="Nakazaki N."/>
            <person name="Shimpo S."/>
            <person name="Sugimoto M."/>
            <person name="Takeuchi C."/>
            <person name="Yamada M."/>
            <person name="Tabata S."/>
        </authorList>
    </citation>
    <scope>NUCLEOTIDE SEQUENCE [LARGE SCALE GENOMIC DNA]</scope>
    <source>
        <strain evidence="2">LMG 29417 / CECT 9101 / MAFF 303099</strain>
    </source>
</reference>
<dbReference type="AlphaFoldDB" id="Q98DT1"/>
<proteinExistence type="predicted"/>
<gene>
    <name evidence="1" type="ordered locus">msr8655</name>
</gene>
<accession>Q98DT1</accession>
<protein>
    <submittedName>
        <fullName evidence="1">Msr8655 protein</fullName>
    </submittedName>
</protein>
<dbReference type="Proteomes" id="UP000000552">
    <property type="component" value="Chromosome"/>
</dbReference>
<dbReference type="HOGENOM" id="CLU_3011198_0_0_5"/>
<evidence type="ECO:0000313" key="1">
    <source>
        <dbReference type="EMBL" id="BAB51189.1"/>
    </source>
</evidence>
<organism evidence="1 2">
    <name type="scientific">Mesorhizobium japonicum (strain LMG 29417 / CECT 9101 / MAFF 303099)</name>
    <name type="common">Mesorhizobium loti (strain MAFF 303099)</name>
    <dbReference type="NCBI Taxonomy" id="266835"/>
    <lineage>
        <taxon>Bacteria</taxon>
        <taxon>Pseudomonadati</taxon>
        <taxon>Pseudomonadota</taxon>
        <taxon>Alphaproteobacteria</taxon>
        <taxon>Hyphomicrobiales</taxon>
        <taxon>Phyllobacteriaceae</taxon>
        <taxon>Mesorhizobium</taxon>
    </lineage>
</organism>
<sequence length="56" mass="6449">MPFGTPDAPWRLDFSREAEIAAVSNSCVGNEIRQPPELESITLPRPDYRRCRRYAI</sequence>